<sequence length="295" mass="33528">MGKQFDTKITWVIKKFPSLQSPEIYSDHFLVGGCKWCLSVYPKGNKVDYLSLRQSWIIAFWMEKTRSISPNHINQNSDKNCQLSESQQWFEDKTSSWGRQSALLLSELHAKDSGFLVNGELKIVAEVAVLEVIGKLDVSNETSTTITQAMDVNGFQLLPLQAKSVSRMFKRHPELASEFRPKNPNLRTAYMSFLLGLIETIRQSPHELSKDDLSDAYTGLGFMTDAGYKLDWLEKKLDELSEKKEKEQASETRLRGMEEELKDLKDKCSNMEALVKKEKGELSAAKASLSFDDVV</sequence>
<dbReference type="InterPro" id="IPR050804">
    <property type="entry name" value="MCC"/>
</dbReference>
<evidence type="ECO:0000313" key="5">
    <source>
        <dbReference type="Proteomes" id="UP000836841"/>
    </source>
</evidence>
<dbReference type="CDD" id="cd00121">
    <property type="entry name" value="MATH"/>
    <property type="match status" value="1"/>
</dbReference>
<dbReference type="PROSITE" id="PS50144">
    <property type="entry name" value="MATH"/>
    <property type="match status" value="1"/>
</dbReference>
<dbReference type="Gene3D" id="2.60.210.10">
    <property type="entry name" value="Apoptosis, Tumor Necrosis Factor Receptor Associated Protein 2, Chain A"/>
    <property type="match status" value="1"/>
</dbReference>
<evidence type="ECO:0000313" key="4">
    <source>
        <dbReference type="EMBL" id="CAH2063808.1"/>
    </source>
</evidence>
<feature type="coiled-coil region" evidence="2">
    <location>
        <begin position="230"/>
        <end position="281"/>
    </location>
</feature>
<dbReference type="PANTHER" id="PTHR46236:SF7">
    <property type="entry name" value="PROTEIN RESTRICTED TEV MOVEMENT 3"/>
    <property type="match status" value="1"/>
</dbReference>
<protein>
    <recommendedName>
        <fullName evidence="3">MATH domain-containing protein</fullName>
    </recommendedName>
</protein>
<proteinExistence type="predicted"/>
<dbReference type="Proteomes" id="UP000836841">
    <property type="component" value="Chromosome 5"/>
</dbReference>
<dbReference type="InterPro" id="IPR008974">
    <property type="entry name" value="TRAF-like"/>
</dbReference>
<keyword evidence="5" id="KW-1185">Reference proteome</keyword>
<gene>
    <name evidence="4" type="ORF">TAV2_LOCUS17581</name>
</gene>
<dbReference type="PANTHER" id="PTHR46236">
    <property type="entry name" value="TRAF-LIKE SUPERFAMILY PROTEIN"/>
    <property type="match status" value="1"/>
</dbReference>
<name>A0AAU9SGX9_THLAR</name>
<evidence type="ECO:0000256" key="2">
    <source>
        <dbReference type="SAM" id="Coils"/>
    </source>
</evidence>
<dbReference type="Pfam" id="PF22486">
    <property type="entry name" value="MATH_2"/>
    <property type="match status" value="1"/>
</dbReference>
<feature type="domain" description="MATH" evidence="3">
    <location>
        <begin position="6"/>
        <end position="127"/>
    </location>
</feature>
<dbReference type="EMBL" id="OU466861">
    <property type="protein sequence ID" value="CAH2063808.1"/>
    <property type="molecule type" value="Genomic_DNA"/>
</dbReference>
<evidence type="ECO:0000259" key="3">
    <source>
        <dbReference type="PROSITE" id="PS50144"/>
    </source>
</evidence>
<dbReference type="AlphaFoldDB" id="A0AAU9SGX9"/>
<accession>A0AAU9SGX9</accession>
<evidence type="ECO:0000256" key="1">
    <source>
        <dbReference type="ARBA" id="ARBA00023054"/>
    </source>
</evidence>
<reference evidence="4 5" key="1">
    <citation type="submission" date="2022-03" db="EMBL/GenBank/DDBJ databases">
        <authorList>
            <person name="Nunn A."/>
            <person name="Chopra R."/>
            <person name="Nunn A."/>
            <person name="Contreras Garrido A."/>
        </authorList>
    </citation>
    <scope>NUCLEOTIDE SEQUENCE [LARGE SCALE GENOMIC DNA]</scope>
</reference>
<keyword evidence="1 2" id="KW-0175">Coiled coil</keyword>
<dbReference type="InterPro" id="IPR002083">
    <property type="entry name" value="MATH/TRAF_dom"/>
</dbReference>
<dbReference type="SUPFAM" id="SSF49599">
    <property type="entry name" value="TRAF domain-like"/>
    <property type="match status" value="1"/>
</dbReference>
<organism evidence="4 5">
    <name type="scientific">Thlaspi arvense</name>
    <name type="common">Field penny-cress</name>
    <dbReference type="NCBI Taxonomy" id="13288"/>
    <lineage>
        <taxon>Eukaryota</taxon>
        <taxon>Viridiplantae</taxon>
        <taxon>Streptophyta</taxon>
        <taxon>Embryophyta</taxon>
        <taxon>Tracheophyta</taxon>
        <taxon>Spermatophyta</taxon>
        <taxon>Magnoliopsida</taxon>
        <taxon>eudicotyledons</taxon>
        <taxon>Gunneridae</taxon>
        <taxon>Pentapetalae</taxon>
        <taxon>rosids</taxon>
        <taxon>malvids</taxon>
        <taxon>Brassicales</taxon>
        <taxon>Brassicaceae</taxon>
        <taxon>Thlaspideae</taxon>
        <taxon>Thlaspi</taxon>
    </lineage>
</organism>